<dbReference type="RefSeq" id="WP_126551322.1">
    <property type="nucleotide sequence ID" value="NZ_BIFS01000001.1"/>
</dbReference>
<name>A0A402AK95_9CHLR</name>
<proteinExistence type="inferred from homology"/>
<evidence type="ECO:0000313" key="8">
    <source>
        <dbReference type="EMBL" id="GCE19444.1"/>
    </source>
</evidence>
<dbReference type="EMBL" id="BIFS01000001">
    <property type="protein sequence ID" value="GCE19444.1"/>
    <property type="molecule type" value="Genomic_DNA"/>
</dbReference>
<evidence type="ECO:0000256" key="3">
    <source>
        <dbReference type="ARBA" id="ARBA00022722"/>
    </source>
</evidence>
<dbReference type="Proteomes" id="UP000287188">
    <property type="component" value="Unassembled WGS sequence"/>
</dbReference>
<evidence type="ECO:0000256" key="2">
    <source>
        <dbReference type="ARBA" id="ARBA00022649"/>
    </source>
</evidence>
<evidence type="ECO:0000256" key="1">
    <source>
        <dbReference type="ARBA" id="ARBA00006620"/>
    </source>
</evidence>
<keyword evidence="3" id="KW-0540">Nuclease</keyword>
<keyword evidence="7" id="KW-0346">Stress response</keyword>
<evidence type="ECO:0008006" key="10">
    <source>
        <dbReference type="Google" id="ProtNLM"/>
    </source>
</evidence>
<gene>
    <name evidence="8" type="ORF">KDK_32440</name>
</gene>
<reference evidence="9" key="1">
    <citation type="submission" date="2018-12" db="EMBL/GenBank/DDBJ databases">
        <title>Tengunoibacter tsumagoiensis gen. nov., sp. nov., Dictyobacter kobayashii sp. nov., D. alpinus sp. nov., and D. joshuensis sp. nov. and description of Dictyobacteraceae fam. nov. within the order Ktedonobacterales isolated from Tengu-no-mugimeshi.</title>
        <authorList>
            <person name="Wang C.M."/>
            <person name="Zheng Y."/>
            <person name="Sakai Y."/>
            <person name="Toyoda A."/>
            <person name="Minakuchi Y."/>
            <person name="Abe K."/>
            <person name="Yokota A."/>
            <person name="Yabe S."/>
        </authorList>
    </citation>
    <scope>NUCLEOTIDE SEQUENCE [LARGE SCALE GENOMIC DNA]</scope>
    <source>
        <strain evidence="9">Uno11</strain>
    </source>
</reference>
<dbReference type="InterPro" id="IPR012933">
    <property type="entry name" value="HicA_mRNA_interferase"/>
</dbReference>
<dbReference type="Pfam" id="PF07927">
    <property type="entry name" value="HicA_toxin"/>
    <property type="match status" value="1"/>
</dbReference>
<dbReference type="SUPFAM" id="SSF54786">
    <property type="entry name" value="YcfA/nrd intein domain"/>
    <property type="match status" value="1"/>
</dbReference>
<dbReference type="Gene3D" id="3.30.920.30">
    <property type="entry name" value="Hypothetical protein"/>
    <property type="match status" value="1"/>
</dbReference>
<evidence type="ECO:0000256" key="4">
    <source>
        <dbReference type="ARBA" id="ARBA00022759"/>
    </source>
</evidence>
<dbReference type="AlphaFoldDB" id="A0A402AK95"/>
<organism evidence="8 9">
    <name type="scientific">Dictyobacter kobayashii</name>
    <dbReference type="NCBI Taxonomy" id="2014872"/>
    <lineage>
        <taxon>Bacteria</taxon>
        <taxon>Bacillati</taxon>
        <taxon>Chloroflexota</taxon>
        <taxon>Ktedonobacteria</taxon>
        <taxon>Ktedonobacterales</taxon>
        <taxon>Dictyobacteraceae</taxon>
        <taxon>Dictyobacter</taxon>
    </lineage>
</organism>
<keyword evidence="5" id="KW-0378">Hydrolase</keyword>
<evidence type="ECO:0000256" key="7">
    <source>
        <dbReference type="ARBA" id="ARBA00023016"/>
    </source>
</evidence>
<dbReference type="GO" id="GO:0003729">
    <property type="term" value="F:mRNA binding"/>
    <property type="evidence" value="ECO:0007669"/>
    <property type="project" value="InterPro"/>
</dbReference>
<keyword evidence="9" id="KW-1185">Reference proteome</keyword>
<comment type="similarity">
    <text evidence="1">Belongs to the HicA mRNA interferase family.</text>
</comment>
<evidence type="ECO:0000256" key="5">
    <source>
        <dbReference type="ARBA" id="ARBA00022801"/>
    </source>
</evidence>
<evidence type="ECO:0000313" key="9">
    <source>
        <dbReference type="Proteomes" id="UP000287188"/>
    </source>
</evidence>
<keyword evidence="2" id="KW-1277">Toxin-antitoxin system</keyword>
<accession>A0A402AK95</accession>
<keyword evidence="6" id="KW-0694">RNA-binding</keyword>
<dbReference type="GO" id="GO:0016787">
    <property type="term" value="F:hydrolase activity"/>
    <property type="evidence" value="ECO:0007669"/>
    <property type="project" value="UniProtKB-KW"/>
</dbReference>
<evidence type="ECO:0000256" key="6">
    <source>
        <dbReference type="ARBA" id="ARBA00022884"/>
    </source>
</evidence>
<dbReference type="OrthoDB" id="164049at2"/>
<keyword evidence="4" id="KW-0255">Endonuclease</keyword>
<sequence>MPVKIRELKARLSRSGFLWRPGKGSHTVWTHPNLPDIRVTLSGKDGDDAERYQIIQVNNALKRLGG</sequence>
<dbReference type="InterPro" id="IPR038570">
    <property type="entry name" value="HicA_sf"/>
</dbReference>
<protein>
    <recommendedName>
        <fullName evidence="10">Type II toxin-antitoxin system HicA family toxin</fullName>
    </recommendedName>
</protein>
<comment type="caution">
    <text evidence="8">The sequence shown here is derived from an EMBL/GenBank/DDBJ whole genome shotgun (WGS) entry which is preliminary data.</text>
</comment>
<dbReference type="GO" id="GO:0004519">
    <property type="term" value="F:endonuclease activity"/>
    <property type="evidence" value="ECO:0007669"/>
    <property type="project" value="UniProtKB-KW"/>
</dbReference>